<gene>
    <name evidence="2" type="ORF">NDU88_001860</name>
</gene>
<sequence length="238" mass="24986">MWEYNLWAIVGRCPGIGEGVLNLSRALYGVVPFYYGCGVSLCASQGPAGPRTSSHLVPAGISLAVPRPGPTHVPSPAGASHGEAAGDWSAPPTPPRPPGPGHFALRSNSLCGDEFWSSLLRKQRWEAASTPCSDFASVTSGGTPSCPDRAWRPCSVLLRRGRSVPARYAGVASTSSDGPQLAPALPLICSRAESRAPPLRGQRWVIAPSPRCDCASSLSHHTHLVRCWGRGSQAPHAA</sequence>
<feature type="compositionally biased region" description="Pro residues" evidence="1">
    <location>
        <begin position="91"/>
        <end position="100"/>
    </location>
</feature>
<reference evidence="2" key="1">
    <citation type="journal article" date="2022" name="bioRxiv">
        <title>Sequencing and chromosome-scale assembly of the giantPleurodeles waltlgenome.</title>
        <authorList>
            <person name="Brown T."/>
            <person name="Elewa A."/>
            <person name="Iarovenko S."/>
            <person name="Subramanian E."/>
            <person name="Araus A.J."/>
            <person name="Petzold A."/>
            <person name="Susuki M."/>
            <person name="Suzuki K.-i.T."/>
            <person name="Hayashi T."/>
            <person name="Toyoda A."/>
            <person name="Oliveira C."/>
            <person name="Osipova E."/>
            <person name="Leigh N.D."/>
            <person name="Simon A."/>
            <person name="Yun M.H."/>
        </authorList>
    </citation>
    <scope>NUCLEOTIDE SEQUENCE</scope>
    <source>
        <strain evidence="2">20211129_DDA</strain>
        <tissue evidence="2">Liver</tissue>
    </source>
</reference>
<organism evidence="2 3">
    <name type="scientific">Pleurodeles waltl</name>
    <name type="common">Iberian ribbed newt</name>
    <dbReference type="NCBI Taxonomy" id="8319"/>
    <lineage>
        <taxon>Eukaryota</taxon>
        <taxon>Metazoa</taxon>
        <taxon>Chordata</taxon>
        <taxon>Craniata</taxon>
        <taxon>Vertebrata</taxon>
        <taxon>Euteleostomi</taxon>
        <taxon>Amphibia</taxon>
        <taxon>Batrachia</taxon>
        <taxon>Caudata</taxon>
        <taxon>Salamandroidea</taxon>
        <taxon>Salamandridae</taxon>
        <taxon>Pleurodelinae</taxon>
        <taxon>Pleurodeles</taxon>
    </lineage>
</organism>
<dbReference type="Proteomes" id="UP001066276">
    <property type="component" value="Chromosome 3_1"/>
</dbReference>
<dbReference type="AlphaFoldDB" id="A0AAV7U7P5"/>
<proteinExistence type="predicted"/>
<feature type="region of interest" description="Disordered" evidence="1">
    <location>
        <begin position="67"/>
        <end position="103"/>
    </location>
</feature>
<accession>A0AAV7U7P5</accession>
<keyword evidence="3" id="KW-1185">Reference proteome</keyword>
<protein>
    <submittedName>
        <fullName evidence="2">Uncharacterized protein</fullName>
    </submittedName>
</protein>
<dbReference type="EMBL" id="JANPWB010000005">
    <property type="protein sequence ID" value="KAJ1185065.1"/>
    <property type="molecule type" value="Genomic_DNA"/>
</dbReference>
<evidence type="ECO:0000313" key="3">
    <source>
        <dbReference type="Proteomes" id="UP001066276"/>
    </source>
</evidence>
<name>A0AAV7U7P5_PLEWA</name>
<evidence type="ECO:0000256" key="1">
    <source>
        <dbReference type="SAM" id="MobiDB-lite"/>
    </source>
</evidence>
<comment type="caution">
    <text evidence="2">The sequence shown here is derived from an EMBL/GenBank/DDBJ whole genome shotgun (WGS) entry which is preliminary data.</text>
</comment>
<evidence type="ECO:0000313" key="2">
    <source>
        <dbReference type="EMBL" id="KAJ1185065.1"/>
    </source>
</evidence>